<evidence type="ECO:0000313" key="3">
    <source>
        <dbReference type="Proteomes" id="UP000812844"/>
    </source>
</evidence>
<keyword evidence="1" id="KW-1133">Transmembrane helix</keyword>
<accession>A0ABS6WBM5</accession>
<evidence type="ECO:0000313" key="2">
    <source>
        <dbReference type="EMBL" id="MBW3083707.1"/>
    </source>
</evidence>
<feature type="transmembrane region" description="Helical" evidence="1">
    <location>
        <begin position="21"/>
        <end position="42"/>
    </location>
</feature>
<dbReference type="EMBL" id="JAHBBD010000033">
    <property type="protein sequence ID" value="MBW3083707.1"/>
    <property type="molecule type" value="Genomic_DNA"/>
</dbReference>
<sequence length="134" mass="13517">MMNRHADTGGKGSSRCHPLAAAALAAASASLVSLLLAGALLLRLRRGTYDPLDALALVAMIGLGMLAVCVAPLAVLLGAIALMACRQSRPADRQSGSEDRSASRGVGMAITAMAVGAVPIVGYATLRLIDLAPP</sequence>
<keyword evidence="1" id="KW-0812">Transmembrane</keyword>
<reference evidence="2 3" key="1">
    <citation type="submission" date="2021-05" db="EMBL/GenBank/DDBJ databases">
        <title>Phylogenetic classification of ten novel species belonging to the genus Bifidobacterium comprising B. colchicus sp. nov., B. abeli sp. nov., B. bicoloris sp. nov., B. guerezis sp. nov., B. rosaliae sp. nov., B. santillanensis sp. nov., B. argentati sp. nov., B. amazzoni sp. nov., B. pluviali sp. nov., and B. pinnaculum sp. nov.</title>
        <authorList>
            <person name="Lugli G.A."/>
            <person name="Ruiz Garcia L."/>
            <person name="Margolles A."/>
            <person name="Ventura M."/>
        </authorList>
    </citation>
    <scope>NUCLEOTIDE SEQUENCE [LARGE SCALE GENOMIC DNA]</scope>
    <source>
        <strain evidence="2 3">6T3</strain>
    </source>
</reference>
<gene>
    <name evidence="2" type="ORF">KIH73_10160</name>
</gene>
<protein>
    <submittedName>
        <fullName evidence="2">Uncharacterized protein</fullName>
    </submittedName>
</protein>
<keyword evidence="1" id="KW-0472">Membrane</keyword>
<organism evidence="2 3">
    <name type="scientific">Bifidobacterium phasiani</name>
    <dbReference type="NCBI Taxonomy" id="2834431"/>
    <lineage>
        <taxon>Bacteria</taxon>
        <taxon>Bacillati</taxon>
        <taxon>Actinomycetota</taxon>
        <taxon>Actinomycetes</taxon>
        <taxon>Bifidobacteriales</taxon>
        <taxon>Bifidobacteriaceae</taxon>
        <taxon>Bifidobacterium</taxon>
    </lineage>
</organism>
<feature type="transmembrane region" description="Helical" evidence="1">
    <location>
        <begin position="54"/>
        <end position="85"/>
    </location>
</feature>
<keyword evidence="3" id="KW-1185">Reference proteome</keyword>
<evidence type="ECO:0000256" key="1">
    <source>
        <dbReference type="SAM" id="Phobius"/>
    </source>
</evidence>
<comment type="caution">
    <text evidence="2">The sequence shown here is derived from an EMBL/GenBank/DDBJ whole genome shotgun (WGS) entry which is preliminary data.</text>
</comment>
<name>A0ABS6WBM5_9BIFI</name>
<dbReference type="Proteomes" id="UP000812844">
    <property type="component" value="Unassembled WGS sequence"/>
</dbReference>
<feature type="transmembrane region" description="Helical" evidence="1">
    <location>
        <begin position="106"/>
        <end position="126"/>
    </location>
</feature>
<dbReference type="RefSeq" id="WP_219083152.1">
    <property type="nucleotide sequence ID" value="NZ_JAHBBD010000033.1"/>
</dbReference>
<proteinExistence type="predicted"/>